<evidence type="ECO:0000313" key="2">
    <source>
        <dbReference type="EMBL" id="SJZ58880.1"/>
    </source>
</evidence>
<dbReference type="AlphaFoldDB" id="A0A1T4LVW0"/>
<accession>A0A1T4LVW0</accession>
<dbReference type="RefSeq" id="WP_078806759.1">
    <property type="nucleotide sequence ID" value="NZ_FUXI01000007.1"/>
</dbReference>
<dbReference type="Proteomes" id="UP000190328">
    <property type="component" value="Unassembled WGS sequence"/>
</dbReference>
<dbReference type="Gene3D" id="2.20.28.30">
    <property type="entry name" value="RNA polymerase ii, chain L"/>
    <property type="match status" value="1"/>
</dbReference>
<keyword evidence="3" id="KW-1185">Reference proteome</keyword>
<dbReference type="PANTHER" id="PTHR37826">
    <property type="entry name" value="FLOTILLIN BAND_7_5 DOMAIN PROTEIN"/>
    <property type="match status" value="1"/>
</dbReference>
<dbReference type="EMBL" id="FUXI01000007">
    <property type="protein sequence ID" value="SJZ58880.1"/>
    <property type="molecule type" value="Genomic_DNA"/>
</dbReference>
<gene>
    <name evidence="2" type="ORF">SAMN02745116_00828</name>
</gene>
<dbReference type="PANTHER" id="PTHR37826:SF3">
    <property type="entry name" value="J DOMAIN-CONTAINING PROTEIN"/>
    <property type="match status" value="1"/>
</dbReference>
<keyword evidence="1" id="KW-1133">Transmembrane helix</keyword>
<dbReference type="OrthoDB" id="3182597at2"/>
<proteinExistence type="predicted"/>
<reference evidence="3" key="1">
    <citation type="submission" date="2017-02" db="EMBL/GenBank/DDBJ databases">
        <authorList>
            <person name="Varghese N."/>
            <person name="Submissions S."/>
        </authorList>
    </citation>
    <scope>NUCLEOTIDE SEQUENCE [LARGE SCALE GENOMIC DNA]</scope>
    <source>
        <strain evidence="3">ATCC BAA-1030</strain>
    </source>
</reference>
<sequence length="361" mass="40975">MVENTTVLTHKCPNCAGALTFNPTDQKFHCEYCLSVFSEQEVSKFEEKQASVASTSQQEVPKDTDGDGVDDIGLFICPNCAAQIVTETTTAATTCYFCHNPVVLNERLSGEFLPEKVIPFLIDKKEAEKKFLEWTAKKRFVPKAFFNKEQIKNLTGVYFPYFLVDSKLHGSMKAKGVRIRSWVVGDIEYTETKQYRIYREGDMTFFDLVKNALRKNTTQKMVTGVQPFDFDRAIPFKNQYLAGFQAEKRDLEFSDLKEEIDHELKEYGTSLLREEISGYTTVSNVTSSLELVDQQNSYVLLPVWLVTYRDRGSDTLYYYAMNGQTGKTSGVLPISRGKLAQAGILIFILVLILALIGGWFI</sequence>
<keyword evidence="1" id="KW-0812">Transmembrane</keyword>
<protein>
    <recommendedName>
        <fullName evidence="4">Replication restart DNA helicase PriA</fullName>
    </recommendedName>
</protein>
<evidence type="ECO:0008006" key="4">
    <source>
        <dbReference type="Google" id="ProtNLM"/>
    </source>
</evidence>
<keyword evidence="1" id="KW-0472">Membrane</keyword>
<dbReference type="STRING" id="263852.SAMN02745116_00828"/>
<evidence type="ECO:0000256" key="1">
    <source>
        <dbReference type="SAM" id="Phobius"/>
    </source>
</evidence>
<organism evidence="2 3">
    <name type="scientific">Pilibacter termitis</name>
    <dbReference type="NCBI Taxonomy" id="263852"/>
    <lineage>
        <taxon>Bacteria</taxon>
        <taxon>Bacillati</taxon>
        <taxon>Bacillota</taxon>
        <taxon>Bacilli</taxon>
        <taxon>Lactobacillales</taxon>
        <taxon>Enterococcaceae</taxon>
        <taxon>Pilibacter</taxon>
    </lineage>
</organism>
<evidence type="ECO:0000313" key="3">
    <source>
        <dbReference type="Proteomes" id="UP000190328"/>
    </source>
</evidence>
<feature type="transmembrane region" description="Helical" evidence="1">
    <location>
        <begin position="339"/>
        <end position="360"/>
    </location>
</feature>
<name>A0A1T4LVW0_9ENTE</name>